<keyword evidence="17" id="KW-1185">Reference proteome</keyword>
<evidence type="ECO:0000256" key="7">
    <source>
        <dbReference type="ARBA" id="ARBA00023040"/>
    </source>
</evidence>
<keyword evidence="10 13" id="KW-0675">Receptor</keyword>
<protein>
    <recommendedName>
        <fullName evidence="14">Olfactory receptor</fullName>
    </recommendedName>
</protein>
<dbReference type="InterPro" id="IPR000725">
    <property type="entry name" value="Olfact_rcpt"/>
</dbReference>
<dbReference type="Proteomes" id="UP000812440">
    <property type="component" value="Chromosome 1"/>
</dbReference>
<dbReference type="Gene3D" id="1.20.1070.10">
    <property type="entry name" value="Rhodopsin 7-helix transmembrane proteins"/>
    <property type="match status" value="1"/>
</dbReference>
<evidence type="ECO:0000256" key="2">
    <source>
        <dbReference type="ARBA" id="ARBA00022475"/>
    </source>
</evidence>
<feature type="transmembrane region" description="Helical" evidence="14">
    <location>
        <begin position="67"/>
        <end position="85"/>
    </location>
</feature>
<evidence type="ECO:0000256" key="11">
    <source>
        <dbReference type="ARBA" id="ARBA00023180"/>
    </source>
</evidence>
<sequence>NKTSIAEFKILGFQVSYEKRILIFILFFFIYILIVSGNVLIIVLVSTTRRLHYPMYFFLSNLSSSEILFTSCIIPNMLYIIISGGGTMSVTACFTQFYVYGSLISTECFLLAVMSYDRYLAICNPLHCNSLMNSKMCIQFASWSWLIGFLLSVITMVFISNIIFCGANEINHFLCDFAPLLKLACSDVSKIELQVFIMSISIIIFPFIFIVLTYVRIIQTIFLIPSTAGRRKTFSTCSSHLTVVSTYYGTLMFMYSAPSVQMLQNSNKILSLLYIVVTPLCNPIIYSLRNHEIRKILK</sequence>
<evidence type="ECO:0000256" key="9">
    <source>
        <dbReference type="ARBA" id="ARBA00023157"/>
    </source>
</evidence>
<comment type="similarity">
    <text evidence="13">Belongs to the G-protein coupled receptor 1 family.</text>
</comment>
<accession>A0A8T2KK07</accession>
<evidence type="ECO:0000256" key="3">
    <source>
        <dbReference type="ARBA" id="ARBA00022606"/>
    </source>
</evidence>
<keyword evidence="11" id="KW-0325">Glycoprotein</keyword>
<evidence type="ECO:0000313" key="17">
    <source>
        <dbReference type="Proteomes" id="UP000812440"/>
    </source>
</evidence>
<feature type="domain" description="G-protein coupled receptors family 1 profile" evidence="15">
    <location>
        <begin position="37"/>
        <end position="286"/>
    </location>
</feature>
<dbReference type="OrthoDB" id="9444602at2759"/>
<evidence type="ECO:0000256" key="6">
    <source>
        <dbReference type="ARBA" id="ARBA00022989"/>
    </source>
</evidence>
<dbReference type="InterPro" id="IPR000276">
    <property type="entry name" value="GPCR_Rhodpsn"/>
</dbReference>
<dbReference type="Pfam" id="PF13853">
    <property type="entry name" value="7tm_4"/>
    <property type="match status" value="1"/>
</dbReference>
<feature type="non-terminal residue" evidence="16">
    <location>
        <position position="298"/>
    </location>
</feature>
<dbReference type="EMBL" id="JAACNH010000001">
    <property type="protein sequence ID" value="KAG8455760.1"/>
    <property type="molecule type" value="Genomic_DNA"/>
</dbReference>
<dbReference type="GO" id="GO:0004930">
    <property type="term" value="F:G protein-coupled receptor activity"/>
    <property type="evidence" value="ECO:0007669"/>
    <property type="project" value="UniProtKB-KW"/>
</dbReference>
<evidence type="ECO:0000256" key="5">
    <source>
        <dbReference type="ARBA" id="ARBA00022725"/>
    </source>
</evidence>
<evidence type="ECO:0000313" key="16">
    <source>
        <dbReference type="EMBL" id="KAG8455760.1"/>
    </source>
</evidence>
<evidence type="ECO:0000256" key="13">
    <source>
        <dbReference type="RuleBase" id="RU000688"/>
    </source>
</evidence>
<dbReference type="PRINTS" id="PR00245">
    <property type="entry name" value="OLFACTORYR"/>
</dbReference>
<keyword evidence="6 14" id="KW-1133">Transmembrane helix</keyword>
<dbReference type="PRINTS" id="PR00237">
    <property type="entry name" value="GPCRRHODOPSN"/>
</dbReference>
<keyword evidence="8 14" id="KW-0472">Membrane</keyword>
<keyword evidence="5 14" id="KW-0552">Olfaction</keyword>
<keyword evidence="9" id="KW-1015">Disulfide bond</keyword>
<dbReference type="SUPFAM" id="SSF81321">
    <property type="entry name" value="Family A G protein-coupled receptor-like"/>
    <property type="match status" value="1"/>
</dbReference>
<feature type="transmembrane region" description="Helical" evidence="14">
    <location>
        <begin position="137"/>
        <end position="164"/>
    </location>
</feature>
<dbReference type="GO" id="GO:0005886">
    <property type="term" value="C:plasma membrane"/>
    <property type="evidence" value="ECO:0007669"/>
    <property type="project" value="UniProtKB-SubCell"/>
</dbReference>
<gene>
    <name evidence="16" type="ORF">GDO86_001812</name>
</gene>
<dbReference type="PANTHER" id="PTHR24242:SF393">
    <property type="entry name" value="OLFACTORY RECEPTOR"/>
    <property type="match status" value="1"/>
</dbReference>
<keyword evidence="2 14" id="KW-1003">Cell membrane</keyword>
<dbReference type="GO" id="GO:0004984">
    <property type="term" value="F:olfactory receptor activity"/>
    <property type="evidence" value="ECO:0007669"/>
    <property type="project" value="InterPro"/>
</dbReference>
<organism evidence="16 17">
    <name type="scientific">Hymenochirus boettgeri</name>
    <name type="common">Congo dwarf clawed frog</name>
    <dbReference type="NCBI Taxonomy" id="247094"/>
    <lineage>
        <taxon>Eukaryota</taxon>
        <taxon>Metazoa</taxon>
        <taxon>Chordata</taxon>
        <taxon>Craniata</taxon>
        <taxon>Vertebrata</taxon>
        <taxon>Euteleostomi</taxon>
        <taxon>Amphibia</taxon>
        <taxon>Batrachia</taxon>
        <taxon>Anura</taxon>
        <taxon>Pipoidea</taxon>
        <taxon>Pipidae</taxon>
        <taxon>Pipinae</taxon>
        <taxon>Hymenochirus</taxon>
    </lineage>
</organism>
<evidence type="ECO:0000259" key="15">
    <source>
        <dbReference type="PROSITE" id="PS50262"/>
    </source>
</evidence>
<evidence type="ECO:0000256" key="12">
    <source>
        <dbReference type="ARBA" id="ARBA00023224"/>
    </source>
</evidence>
<dbReference type="PROSITE" id="PS00237">
    <property type="entry name" value="G_PROTEIN_RECEP_F1_1"/>
    <property type="match status" value="1"/>
</dbReference>
<dbReference type="PANTHER" id="PTHR24242">
    <property type="entry name" value="G-PROTEIN COUPLED RECEPTOR"/>
    <property type="match status" value="1"/>
</dbReference>
<feature type="transmembrane region" description="Helical" evidence="14">
    <location>
        <begin position="21"/>
        <end position="46"/>
    </location>
</feature>
<dbReference type="InterPro" id="IPR050939">
    <property type="entry name" value="Olfactory_GPCR1"/>
</dbReference>
<keyword evidence="3 14" id="KW-0716">Sensory transduction</keyword>
<reference evidence="16" key="1">
    <citation type="thesis" date="2020" institute="ProQuest LLC" country="789 East Eisenhower Parkway, Ann Arbor, MI, USA">
        <title>Comparative Genomics and Chromosome Evolution.</title>
        <authorList>
            <person name="Mudd A.B."/>
        </authorList>
    </citation>
    <scope>NUCLEOTIDE SEQUENCE</scope>
    <source>
        <strain evidence="16">Female2</strain>
        <tissue evidence="16">Blood</tissue>
    </source>
</reference>
<dbReference type="AlphaFoldDB" id="A0A8T2KK07"/>
<dbReference type="InterPro" id="IPR017452">
    <property type="entry name" value="GPCR_Rhodpsn_7TM"/>
</dbReference>
<feature type="transmembrane region" description="Helical" evidence="14">
    <location>
        <begin position="196"/>
        <end position="217"/>
    </location>
</feature>
<evidence type="ECO:0000256" key="10">
    <source>
        <dbReference type="ARBA" id="ARBA00023170"/>
    </source>
</evidence>
<comment type="caution">
    <text evidence="16">The sequence shown here is derived from an EMBL/GenBank/DDBJ whole genome shotgun (WGS) entry which is preliminary data.</text>
</comment>
<dbReference type="PROSITE" id="PS50262">
    <property type="entry name" value="G_PROTEIN_RECEP_F1_2"/>
    <property type="match status" value="1"/>
</dbReference>
<dbReference type="FunFam" id="1.20.1070.10:FF:000010">
    <property type="entry name" value="Olfactory receptor"/>
    <property type="match status" value="1"/>
</dbReference>
<evidence type="ECO:0000256" key="1">
    <source>
        <dbReference type="ARBA" id="ARBA00004651"/>
    </source>
</evidence>
<evidence type="ECO:0000256" key="14">
    <source>
        <dbReference type="RuleBase" id="RU363047"/>
    </source>
</evidence>
<feature type="transmembrane region" description="Helical" evidence="14">
    <location>
        <begin position="269"/>
        <end position="288"/>
    </location>
</feature>
<feature type="non-terminal residue" evidence="16">
    <location>
        <position position="1"/>
    </location>
</feature>
<evidence type="ECO:0000256" key="4">
    <source>
        <dbReference type="ARBA" id="ARBA00022692"/>
    </source>
</evidence>
<feature type="transmembrane region" description="Helical" evidence="14">
    <location>
        <begin position="238"/>
        <end position="257"/>
    </location>
</feature>
<comment type="subcellular location">
    <subcellularLocation>
        <location evidence="1 14">Cell membrane</location>
        <topology evidence="1 14">Multi-pass membrane protein</topology>
    </subcellularLocation>
</comment>
<proteinExistence type="inferred from homology"/>
<keyword evidence="12 13" id="KW-0807">Transducer</keyword>
<evidence type="ECO:0000256" key="8">
    <source>
        <dbReference type="ARBA" id="ARBA00023136"/>
    </source>
</evidence>
<keyword evidence="4 13" id="KW-0812">Transmembrane</keyword>
<keyword evidence="7 13" id="KW-0297">G-protein coupled receptor</keyword>
<name>A0A8T2KK07_9PIPI</name>